<dbReference type="PANTHER" id="PTHR11223">
    <property type="entry name" value="EXPORTIN 1/5"/>
    <property type="match status" value="1"/>
</dbReference>
<dbReference type="PANTHER" id="PTHR11223:SF3">
    <property type="entry name" value="EXPORTIN-5"/>
    <property type="match status" value="1"/>
</dbReference>
<evidence type="ECO:0000259" key="1">
    <source>
        <dbReference type="Pfam" id="PF19273"/>
    </source>
</evidence>
<sequence>MREEICLHGLHPSQTSISWHCDTLGLDSEEPGYAGLSWAQCSFWPKQSSKDVFPFTVLSVDDEMMSTEMTLPSSTELTELGKCLMKQEDVCTALMVTAFASLSWKDTLSCQRTTTQLCWPLLKQVLKGSLIPEAVTWFFVSVLQGLQTHGQHDGCMAALVHLAFQIYEALRPRYTELKAVMEQIPEIQKESLEQFDSKLLNPTLQKVADKRRKDHFKRLIAGCIEVGDHAESRGKKSSSTFRNNSRFFYLFDRQTDIRPRFSSESNFWQVHFLA</sequence>
<evidence type="ECO:0000313" key="3">
    <source>
        <dbReference type="Proteomes" id="UP000694392"/>
    </source>
</evidence>
<reference evidence="2" key="2">
    <citation type="submission" date="2025-09" db="UniProtKB">
        <authorList>
            <consortium name="Ensembl"/>
        </authorList>
    </citation>
    <scope>IDENTIFICATION</scope>
</reference>
<feature type="domain" description="Exportin-5 C-terminal" evidence="1">
    <location>
        <begin position="71"/>
        <end position="225"/>
    </location>
</feature>
<reference evidence="2" key="1">
    <citation type="submission" date="2025-08" db="UniProtKB">
        <authorList>
            <consortium name="Ensembl"/>
        </authorList>
    </citation>
    <scope>IDENTIFICATION</scope>
</reference>
<dbReference type="GO" id="GO:0006405">
    <property type="term" value="P:RNA export from nucleus"/>
    <property type="evidence" value="ECO:0007669"/>
    <property type="project" value="TreeGrafter"/>
</dbReference>
<protein>
    <recommendedName>
        <fullName evidence="1">Exportin-5 C-terminal domain-containing protein</fullName>
    </recommendedName>
</protein>
<proteinExistence type="predicted"/>
<dbReference type="InterPro" id="IPR045478">
    <property type="entry name" value="Exportin-5_C"/>
</dbReference>
<dbReference type="GO" id="GO:0003723">
    <property type="term" value="F:RNA binding"/>
    <property type="evidence" value="ECO:0007669"/>
    <property type="project" value="TreeGrafter"/>
</dbReference>
<dbReference type="GO" id="GO:0005049">
    <property type="term" value="F:nuclear export signal receptor activity"/>
    <property type="evidence" value="ECO:0007669"/>
    <property type="project" value="InterPro"/>
</dbReference>
<dbReference type="Pfam" id="PF19273">
    <property type="entry name" value="Exportin-5"/>
    <property type="match status" value="1"/>
</dbReference>
<dbReference type="GO" id="GO:0042565">
    <property type="term" value="C:RNA nuclear export complex"/>
    <property type="evidence" value="ECO:0007669"/>
    <property type="project" value="TreeGrafter"/>
</dbReference>
<dbReference type="GO" id="GO:0005634">
    <property type="term" value="C:nucleus"/>
    <property type="evidence" value="ECO:0007669"/>
    <property type="project" value="TreeGrafter"/>
</dbReference>
<dbReference type="GO" id="GO:0005737">
    <property type="term" value="C:cytoplasm"/>
    <property type="evidence" value="ECO:0007669"/>
    <property type="project" value="TreeGrafter"/>
</dbReference>
<accession>A0A8D0H7M4</accession>
<keyword evidence="3" id="KW-1185">Reference proteome</keyword>
<dbReference type="AlphaFoldDB" id="A0A8D0H7M4"/>
<dbReference type="Ensembl" id="ENSSPUT00000016316.1">
    <property type="protein sequence ID" value="ENSSPUP00000015297.1"/>
    <property type="gene ID" value="ENSSPUG00000011779.1"/>
</dbReference>
<organism evidence="2 3">
    <name type="scientific">Sphenodon punctatus</name>
    <name type="common">Tuatara</name>
    <name type="synonym">Hatteria punctata</name>
    <dbReference type="NCBI Taxonomy" id="8508"/>
    <lineage>
        <taxon>Eukaryota</taxon>
        <taxon>Metazoa</taxon>
        <taxon>Chordata</taxon>
        <taxon>Craniata</taxon>
        <taxon>Vertebrata</taxon>
        <taxon>Euteleostomi</taxon>
        <taxon>Lepidosauria</taxon>
        <taxon>Sphenodontia</taxon>
        <taxon>Sphenodontidae</taxon>
        <taxon>Sphenodon</taxon>
    </lineage>
</organism>
<name>A0A8D0H7M4_SPHPU</name>
<dbReference type="InterPro" id="IPR045065">
    <property type="entry name" value="XPO1/5"/>
</dbReference>
<evidence type="ECO:0000313" key="2">
    <source>
        <dbReference type="Ensembl" id="ENSSPUP00000015297.1"/>
    </source>
</evidence>
<dbReference type="Gene3D" id="1.25.10.10">
    <property type="entry name" value="Leucine-rich Repeat Variant"/>
    <property type="match status" value="1"/>
</dbReference>
<dbReference type="GO" id="GO:0006611">
    <property type="term" value="P:protein export from nucleus"/>
    <property type="evidence" value="ECO:0007669"/>
    <property type="project" value="InterPro"/>
</dbReference>
<dbReference type="GeneTree" id="ENSGT00940000153408"/>
<dbReference type="InterPro" id="IPR011989">
    <property type="entry name" value="ARM-like"/>
</dbReference>
<dbReference type="Proteomes" id="UP000694392">
    <property type="component" value="Unplaced"/>
</dbReference>